<accession>A0A0S4IT03</accession>
<protein>
    <submittedName>
        <fullName evidence="4">TATE DNA transposon, putative</fullName>
    </submittedName>
</protein>
<dbReference type="InterPro" id="IPR000477">
    <property type="entry name" value="RT_dom"/>
</dbReference>
<dbReference type="GO" id="GO:0006310">
    <property type="term" value="P:DNA recombination"/>
    <property type="evidence" value="ECO:0007669"/>
    <property type="project" value="UniProtKB-KW"/>
</dbReference>
<dbReference type="Gene3D" id="3.10.10.10">
    <property type="entry name" value="HIV Type 1 Reverse Transcriptase, subunit A, domain 1"/>
    <property type="match status" value="1"/>
</dbReference>
<reference evidence="5" key="1">
    <citation type="submission" date="2015-09" db="EMBL/GenBank/DDBJ databases">
        <authorList>
            <consortium name="Pathogen Informatics"/>
        </authorList>
    </citation>
    <scope>NUCLEOTIDE SEQUENCE [LARGE SCALE GENOMIC DNA]</scope>
    <source>
        <strain evidence="5">Lake Konstanz</strain>
    </source>
</reference>
<evidence type="ECO:0000256" key="1">
    <source>
        <dbReference type="ARBA" id="ARBA00023172"/>
    </source>
</evidence>
<dbReference type="SUPFAM" id="SSF56349">
    <property type="entry name" value="DNA breaking-rejoining enzymes"/>
    <property type="match status" value="1"/>
</dbReference>
<dbReference type="EMBL" id="CYKH01000240">
    <property type="protein sequence ID" value="CUF10151.1"/>
    <property type="molecule type" value="Genomic_DNA"/>
</dbReference>
<proteinExistence type="predicted"/>
<dbReference type="OMA" id="ACDISTI"/>
<evidence type="ECO:0000256" key="2">
    <source>
        <dbReference type="SAM" id="MobiDB-lite"/>
    </source>
</evidence>
<evidence type="ECO:0000313" key="5">
    <source>
        <dbReference type="Proteomes" id="UP000051952"/>
    </source>
</evidence>
<dbReference type="InterPro" id="IPR011010">
    <property type="entry name" value="DNA_brk_join_enz"/>
</dbReference>
<feature type="domain" description="Reverse transcriptase" evidence="3">
    <location>
        <begin position="985"/>
        <end position="1121"/>
    </location>
</feature>
<dbReference type="Proteomes" id="UP000051952">
    <property type="component" value="Unassembled WGS sequence"/>
</dbReference>
<dbReference type="SUPFAM" id="SSF56672">
    <property type="entry name" value="DNA/RNA polymerases"/>
    <property type="match status" value="1"/>
</dbReference>
<dbReference type="GO" id="GO:0003677">
    <property type="term" value="F:DNA binding"/>
    <property type="evidence" value="ECO:0007669"/>
    <property type="project" value="InterPro"/>
</dbReference>
<name>A0A0S4IT03_BODSA</name>
<dbReference type="VEuPathDB" id="TriTrypDB:BSAL_59275"/>
<evidence type="ECO:0000259" key="3">
    <source>
        <dbReference type="Pfam" id="PF00078"/>
    </source>
</evidence>
<dbReference type="GO" id="GO:0015074">
    <property type="term" value="P:DNA integration"/>
    <property type="evidence" value="ECO:0007669"/>
    <property type="project" value="InterPro"/>
</dbReference>
<feature type="region of interest" description="Disordered" evidence="2">
    <location>
        <begin position="1402"/>
        <end position="1434"/>
    </location>
</feature>
<gene>
    <name evidence="4" type="ORF">BSAL_59275</name>
</gene>
<keyword evidence="1" id="KW-0233">DNA recombination</keyword>
<sequence length="1464" mass="162055">MATLEATNATLVLSVVERQIPDLPFLRPLHIGDATCGHYVLLSVCPRDGFTIIDSLPSFRPGASIAAARAFLRKPRAEISIVAAPAQGPNECAFAVVNEARRLLGAPFILRPAPGALRKRYVPDLIAFYSAELAEATAEVVAHESTPAPQRHTFNEAQSLHDSPACSPVVLPPPYHFGHHYSDEATDTLAFLAQLHDEQRPAIIAHATPALPAMADSEFESILKTLTIGQRIRCDFRERTDIDGTSHDILSWTGNVTKPWNRSRRCVEVLWDSGLPCFSGRRRAALPEADLPDPLWEYIALTADFAPDTPSQQIPASLPAASPALRASALAPQKVQPCTTTPESADAPQPPPAPRPREWWLTPHSRVQSLMRTTAGKANQWLRMTVKRDGGTEQLTVVGHVVTDAHGTVLRVARILCTACGGWSEPEDVLVIPAPVPHCTYFSAEVITTLTDVTCSCDDVDTGDGGITTAAFKAELAPDASLGWCTQDSLRGDTCCRWYIHTSKPAHVHTLTWRALADTTRSTHIRWLQLLKQMPREYHNASLGAAAIQIVLLEAARKQWTSWATVATALSSVASALRHLPEYTANRHSIDLLKVDSQFATSCKRAQHLARITKRHSDKEAMTPQQYSEALGTCKIPAVRLLLILCWIFAARAGDMRQIQSQDVKFASPVDGTSPEAGRRMLSITFRSGKGAAFWGPFTVAAYIDDNTAKSLADHIRLRKANDTLFTETEQRSLASIVRDTGAHDVRAIRRGRLQHLAACGASNEELRLLSGHKRVDTLLRYLGWGLYSSSAAVAALAREQAEIQAAAVTGGEAPCPTKMGPFSGYCGQVGRRVQRPPNIFHAPKHKELGLTPSNTADWPLKAKDIATLDWDTIRHMLEDKEPVCGNYLLSATELAALQNKVNTCRHWCSAGPMLESSEQRPPHARTNIPIQKISRRDFNTITASNKLNTLREDEEILGWAAAYLIPQPKKEQRRPVFEPALNRWNLADQPQTTYPARRVRRYLRAHPYIVDFDFTQFFDQFPLAPEAQAFYCVRYRVVDGDTSTEHIMKLTRLPMGVTFAPAVAQYITDVLIAPIMKIAGCKAFSMIDNVRIAARDARTLQQAVSMFLARCHKAKVIINPAEDVAGHPIRTDVHQMTLDELTSWALTPKVFLGELTDTTSNTCRNAPKNTLKLIQAWQRMNNLPDHPSRHPPTDITLRHGCALLSLILWMIHTHDIHLSECADVLRTYSRLAQRAHRDGYDTPMTHLDNRIRNMLQSYVQRIVTLDETGSPLPVEPSEPSCSDTDYDVIINSDSCEGGWAAYVRHGEHLTLLRQRWRPHSRTRFDLSTVSEPVALTRALTWVQTQPWYHKGLRIACITDHAAIVSGQERWWSSNGGFSANPYLNTCYLTMHQTGAAAFFIPGEDNPADGPSRSPTLGNGDQLHATSAHGQASPAPPLALLEHPFINRHEGSKFLSSEAPRMMG</sequence>
<dbReference type="InterPro" id="IPR013762">
    <property type="entry name" value="Integrase-like_cat_sf"/>
</dbReference>
<dbReference type="InterPro" id="IPR043502">
    <property type="entry name" value="DNA/RNA_pol_sf"/>
</dbReference>
<feature type="region of interest" description="Disordered" evidence="2">
    <location>
        <begin position="330"/>
        <end position="358"/>
    </location>
</feature>
<evidence type="ECO:0000313" key="4">
    <source>
        <dbReference type="EMBL" id="CUF10151.1"/>
    </source>
</evidence>
<keyword evidence="5" id="KW-1185">Reference proteome</keyword>
<dbReference type="Pfam" id="PF00078">
    <property type="entry name" value="RVT_1"/>
    <property type="match status" value="1"/>
</dbReference>
<dbReference type="Gene3D" id="3.30.70.270">
    <property type="match status" value="1"/>
</dbReference>
<organism evidence="4 5">
    <name type="scientific">Bodo saltans</name>
    <name type="common">Flagellated protozoan</name>
    <dbReference type="NCBI Taxonomy" id="75058"/>
    <lineage>
        <taxon>Eukaryota</taxon>
        <taxon>Discoba</taxon>
        <taxon>Euglenozoa</taxon>
        <taxon>Kinetoplastea</taxon>
        <taxon>Metakinetoplastina</taxon>
        <taxon>Eubodonida</taxon>
        <taxon>Bodonidae</taxon>
        <taxon>Bodo</taxon>
    </lineage>
</organism>
<dbReference type="Gene3D" id="1.10.443.10">
    <property type="entry name" value="Intergrase catalytic core"/>
    <property type="match status" value="1"/>
</dbReference>
<dbReference type="InterPro" id="IPR043128">
    <property type="entry name" value="Rev_trsase/Diguanyl_cyclase"/>
</dbReference>
<dbReference type="OrthoDB" id="278292at2759"/>
<feature type="compositionally biased region" description="Polar residues" evidence="2">
    <location>
        <begin position="1413"/>
        <end position="1430"/>
    </location>
</feature>